<dbReference type="Pfam" id="PF00097">
    <property type="entry name" value="zf-C3HC4"/>
    <property type="match status" value="1"/>
</dbReference>
<dbReference type="PANTHER" id="PTHR12109">
    <property type="entry name" value="RING FINGER PROTEIN 141-RELATED"/>
    <property type="match status" value="1"/>
</dbReference>
<feature type="compositionally biased region" description="Polar residues" evidence="5">
    <location>
        <begin position="124"/>
        <end position="136"/>
    </location>
</feature>
<evidence type="ECO:0000256" key="2">
    <source>
        <dbReference type="ARBA" id="ARBA00022771"/>
    </source>
</evidence>
<dbReference type="InterPro" id="IPR018957">
    <property type="entry name" value="Znf_C3HC4_RING-type"/>
</dbReference>
<evidence type="ECO:0000256" key="4">
    <source>
        <dbReference type="PROSITE-ProRule" id="PRU00175"/>
    </source>
</evidence>
<dbReference type="PROSITE" id="PS00518">
    <property type="entry name" value="ZF_RING_1"/>
    <property type="match status" value="1"/>
</dbReference>
<dbReference type="Gene3D" id="3.30.40.10">
    <property type="entry name" value="Zinc/RING finger domain, C3HC4 (zinc finger)"/>
    <property type="match status" value="1"/>
</dbReference>
<dbReference type="InterPro" id="IPR013083">
    <property type="entry name" value="Znf_RING/FYVE/PHD"/>
</dbReference>
<keyword evidence="1" id="KW-0479">Metal-binding</keyword>
<feature type="compositionally biased region" description="Polar residues" evidence="5">
    <location>
        <begin position="293"/>
        <end position="305"/>
    </location>
</feature>
<evidence type="ECO:0000256" key="3">
    <source>
        <dbReference type="ARBA" id="ARBA00022833"/>
    </source>
</evidence>
<protein>
    <submittedName>
        <fullName evidence="7">E3 ubiquitin ligase</fullName>
    </submittedName>
</protein>
<evidence type="ECO:0000256" key="1">
    <source>
        <dbReference type="ARBA" id="ARBA00022723"/>
    </source>
</evidence>
<dbReference type="SMART" id="SM00184">
    <property type="entry name" value="RING"/>
    <property type="match status" value="1"/>
</dbReference>
<dbReference type="InterPro" id="IPR001841">
    <property type="entry name" value="Znf_RING"/>
</dbReference>
<keyword evidence="2 4" id="KW-0863">Zinc-finger</keyword>
<name>A0ABR2W838_9FUNG</name>
<keyword evidence="8" id="KW-1185">Reference proteome</keyword>
<dbReference type="EMBL" id="JASJQH010006945">
    <property type="protein sequence ID" value="KAK9722611.1"/>
    <property type="molecule type" value="Genomic_DNA"/>
</dbReference>
<dbReference type="InterPro" id="IPR017907">
    <property type="entry name" value="Znf_RING_CS"/>
</dbReference>
<evidence type="ECO:0000256" key="5">
    <source>
        <dbReference type="SAM" id="MobiDB-lite"/>
    </source>
</evidence>
<organism evidence="7 8">
    <name type="scientific">Basidiobolus ranarum</name>
    <dbReference type="NCBI Taxonomy" id="34480"/>
    <lineage>
        <taxon>Eukaryota</taxon>
        <taxon>Fungi</taxon>
        <taxon>Fungi incertae sedis</taxon>
        <taxon>Zoopagomycota</taxon>
        <taxon>Entomophthoromycotina</taxon>
        <taxon>Basidiobolomycetes</taxon>
        <taxon>Basidiobolales</taxon>
        <taxon>Basidiobolaceae</taxon>
        <taxon>Basidiobolus</taxon>
    </lineage>
</organism>
<dbReference type="Proteomes" id="UP001479436">
    <property type="component" value="Unassembled WGS sequence"/>
</dbReference>
<reference evidence="7 8" key="1">
    <citation type="submission" date="2023-04" db="EMBL/GenBank/DDBJ databases">
        <title>Genome of Basidiobolus ranarum AG-B5.</title>
        <authorList>
            <person name="Stajich J.E."/>
            <person name="Carter-House D."/>
            <person name="Gryganskyi A."/>
        </authorList>
    </citation>
    <scope>NUCLEOTIDE SEQUENCE [LARGE SCALE GENOMIC DNA]</scope>
    <source>
        <strain evidence="7 8">AG-B5</strain>
    </source>
</reference>
<feature type="compositionally biased region" description="Basic and acidic residues" evidence="5">
    <location>
        <begin position="139"/>
        <end position="152"/>
    </location>
</feature>
<evidence type="ECO:0000313" key="8">
    <source>
        <dbReference type="Proteomes" id="UP001479436"/>
    </source>
</evidence>
<feature type="region of interest" description="Disordered" evidence="5">
    <location>
        <begin position="293"/>
        <end position="334"/>
    </location>
</feature>
<evidence type="ECO:0000259" key="6">
    <source>
        <dbReference type="PROSITE" id="PS50089"/>
    </source>
</evidence>
<proteinExistence type="predicted"/>
<gene>
    <name evidence="7" type="primary">PSH1_1</name>
    <name evidence="7" type="ORF">K7432_002557</name>
</gene>
<dbReference type="PROSITE" id="PS50089">
    <property type="entry name" value="ZF_RING_2"/>
    <property type="match status" value="1"/>
</dbReference>
<feature type="domain" description="RING-type" evidence="6">
    <location>
        <begin position="44"/>
        <end position="82"/>
    </location>
</feature>
<sequence length="579" mass="64525">MINSPTYLNDNEVNLSSRSYSTKSAETIEILLSQIDSLRKTLLCSICVETLERPHTLHCGHTFCGPCLVQWFHVNKVCPSCRISVQSPPAISYTLQEQLCLLYAFDRTNYPLVRHNLKHSNIEMSTGTNAGESSFPTRRHYDPSKVHSSDKPDPFITGEIWDTVFAEPEPLCSTRISEDTTFNSTNTMEQFDFPPSNYLSFLRNSALSASSFAPSIISNLDQDEHYVREEDGFSDIQDPPTIRRNPDLWVSEGADLSTTPTHSLRQNHRFGIPTSVLDWSEEVEESSILSDNEFSENGENSLVSHTSEDAETSLDTLSCHQDSDSNSLNSGNSRPLEYLGSNIAREGSENIYCSSPMIPCLSPPLEESFLHGASEITSECSSVNTRRFKNISSPESQCPNCGWHFSANGDVESTIERESSNHSDVISTTDSSSMTEQAQIADMYNSNGSSSDQQFSSDEDKDVSIFSDSLALQSQESYQNSDMEEFDSQVISDTHEYNRTIGLLIDQSSGLFSNMWDSALGRSDIQMNPSFLEQVFLDSQETPLQDSFAYDSEEDSFSSDINIQCNVEMDSLSSSSDES</sequence>
<evidence type="ECO:0000313" key="7">
    <source>
        <dbReference type="EMBL" id="KAK9722611.1"/>
    </source>
</evidence>
<keyword evidence="3" id="KW-0862">Zinc</keyword>
<dbReference type="SUPFAM" id="SSF57850">
    <property type="entry name" value="RING/U-box"/>
    <property type="match status" value="1"/>
</dbReference>
<accession>A0ABR2W838</accession>
<feature type="compositionally biased region" description="Low complexity" evidence="5">
    <location>
        <begin position="324"/>
        <end position="333"/>
    </location>
</feature>
<comment type="caution">
    <text evidence="7">The sequence shown here is derived from an EMBL/GenBank/DDBJ whole genome shotgun (WGS) entry which is preliminary data.</text>
</comment>
<feature type="region of interest" description="Disordered" evidence="5">
    <location>
        <begin position="124"/>
        <end position="152"/>
    </location>
</feature>
<dbReference type="InterPro" id="IPR047126">
    <property type="entry name" value="RNF141-like"/>
</dbReference>